<dbReference type="InterPro" id="IPR007630">
    <property type="entry name" value="RNA_pol_sigma70_r4"/>
</dbReference>
<evidence type="ECO:0000259" key="6">
    <source>
        <dbReference type="Pfam" id="PF04545"/>
    </source>
</evidence>
<proteinExistence type="inferred from homology"/>
<reference evidence="7" key="1">
    <citation type="journal article" date="2015" name="Nature">
        <title>Complex archaea that bridge the gap between prokaryotes and eukaryotes.</title>
        <authorList>
            <person name="Spang A."/>
            <person name="Saw J.H."/>
            <person name="Jorgensen S.L."/>
            <person name="Zaremba-Niedzwiedzka K."/>
            <person name="Martijn J."/>
            <person name="Lind A.E."/>
            <person name="van Eijk R."/>
            <person name="Schleper C."/>
            <person name="Guy L."/>
            <person name="Ettema T.J."/>
        </authorList>
    </citation>
    <scope>NUCLEOTIDE SEQUENCE</scope>
</reference>
<dbReference type="Gene3D" id="1.10.10.10">
    <property type="entry name" value="Winged helix-like DNA-binding domain superfamily/Winged helix DNA-binding domain"/>
    <property type="match status" value="1"/>
</dbReference>
<evidence type="ECO:0000256" key="3">
    <source>
        <dbReference type="ARBA" id="ARBA00023082"/>
    </source>
</evidence>
<dbReference type="SUPFAM" id="SSF88946">
    <property type="entry name" value="Sigma2 domain of RNA polymerase sigma factors"/>
    <property type="match status" value="1"/>
</dbReference>
<keyword evidence="2" id="KW-0805">Transcription regulation</keyword>
<dbReference type="Gene3D" id="1.10.1740.10">
    <property type="match status" value="1"/>
</dbReference>
<evidence type="ECO:0000313" key="7">
    <source>
        <dbReference type="EMBL" id="KKL46893.1"/>
    </source>
</evidence>
<accession>A0A0F9CBY5</accession>
<dbReference type="PANTHER" id="PTHR43133:SF8">
    <property type="entry name" value="RNA POLYMERASE SIGMA FACTOR HI_1459-RELATED"/>
    <property type="match status" value="1"/>
</dbReference>
<dbReference type="GO" id="GO:0006352">
    <property type="term" value="P:DNA-templated transcription initiation"/>
    <property type="evidence" value="ECO:0007669"/>
    <property type="project" value="InterPro"/>
</dbReference>
<evidence type="ECO:0000256" key="1">
    <source>
        <dbReference type="ARBA" id="ARBA00010641"/>
    </source>
</evidence>
<feature type="domain" description="RNA polymerase sigma-70 region 4" evidence="6">
    <location>
        <begin position="93"/>
        <end position="140"/>
    </location>
</feature>
<comment type="similarity">
    <text evidence="1">Belongs to the sigma-70 factor family. ECF subfamily.</text>
</comment>
<organism evidence="7">
    <name type="scientific">marine sediment metagenome</name>
    <dbReference type="NCBI Taxonomy" id="412755"/>
    <lineage>
        <taxon>unclassified sequences</taxon>
        <taxon>metagenomes</taxon>
        <taxon>ecological metagenomes</taxon>
    </lineage>
</organism>
<keyword evidence="3" id="KW-0731">Sigma factor</keyword>
<dbReference type="PANTHER" id="PTHR43133">
    <property type="entry name" value="RNA POLYMERASE ECF-TYPE SIGMA FACTO"/>
    <property type="match status" value="1"/>
</dbReference>
<dbReference type="InterPro" id="IPR013325">
    <property type="entry name" value="RNA_pol_sigma_r2"/>
</dbReference>
<gene>
    <name evidence="7" type="ORF">LCGC14_2341000</name>
</gene>
<dbReference type="EMBL" id="LAZR01033866">
    <property type="protein sequence ID" value="KKL46893.1"/>
    <property type="molecule type" value="Genomic_DNA"/>
</dbReference>
<evidence type="ECO:0000256" key="2">
    <source>
        <dbReference type="ARBA" id="ARBA00023015"/>
    </source>
</evidence>
<evidence type="ECO:0000256" key="5">
    <source>
        <dbReference type="ARBA" id="ARBA00023163"/>
    </source>
</evidence>
<dbReference type="Pfam" id="PF04545">
    <property type="entry name" value="Sigma70_r4"/>
    <property type="match status" value="1"/>
</dbReference>
<sequence>AFLKREQKTKRLGPTDMDSTTERYETYFPRIFAYVYACVGRDKPAQEIVVQAFHRAFQRAGSSDEDRFRTVLFRSARRMCRPVIKNRRSNDGDSLDPREHEVMSLVFDAGLTRDQIAHVFHISETSVSSLLMTGLRKLKEQTSPAAVAAYNHFA</sequence>
<protein>
    <recommendedName>
        <fullName evidence="6">RNA polymerase sigma-70 region 4 domain-containing protein</fullName>
    </recommendedName>
</protein>
<comment type="caution">
    <text evidence="7">The sequence shown here is derived from an EMBL/GenBank/DDBJ whole genome shotgun (WGS) entry which is preliminary data.</text>
</comment>
<evidence type="ECO:0000256" key="4">
    <source>
        <dbReference type="ARBA" id="ARBA00023125"/>
    </source>
</evidence>
<feature type="non-terminal residue" evidence="7">
    <location>
        <position position="1"/>
    </location>
</feature>
<dbReference type="AlphaFoldDB" id="A0A0F9CBY5"/>
<dbReference type="GO" id="GO:0016987">
    <property type="term" value="F:sigma factor activity"/>
    <property type="evidence" value="ECO:0007669"/>
    <property type="project" value="UniProtKB-KW"/>
</dbReference>
<dbReference type="InterPro" id="IPR013324">
    <property type="entry name" value="RNA_pol_sigma_r3/r4-like"/>
</dbReference>
<dbReference type="GO" id="GO:0003677">
    <property type="term" value="F:DNA binding"/>
    <property type="evidence" value="ECO:0007669"/>
    <property type="project" value="UniProtKB-KW"/>
</dbReference>
<name>A0A0F9CBY5_9ZZZZ</name>
<dbReference type="InterPro" id="IPR036388">
    <property type="entry name" value="WH-like_DNA-bd_sf"/>
</dbReference>
<dbReference type="SUPFAM" id="SSF88659">
    <property type="entry name" value="Sigma3 and sigma4 domains of RNA polymerase sigma factors"/>
    <property type="match status" value="1"/>
</dbReference>
<keyword evidence="5" id="KW-0804">Transcription</keyword>
<dbReference type="InterPro" id="IPR039425">
    <property type="entry name" value="RNA_pol_sigma-70-like"/>
</dbReference>
<keyword evidence="4" id="KW-0238">DNA-binding</keyword>